<protein>
    <submittedName>
        <fullName evidence="1">Uncharacterized protein</fullName>
    </submittedName>
</protein>
<feature type="non-terminal residue" evidence="1">
    <location>
        <position position="1"/>
    </location>
</feature>
<feature type="non-terminal residue" evidence="1">
    <location>
        <position position="36"/>
    </location>
</feature>
<organism evidence="1 2">
    <name type="scientific">Pseudomonas savastanoi pv. glycinea str. race 4</name>
    <dbReference type="NCBI Taxonomy" id="875330"/>
    <lineage>
        <taxon>Bacteria</taxon>
        <taxon>Pseudomonadati</taxon>
        <taxon>Pseudomonadota</taxon>
        <taxon>Gammaproteobacteria</taxon>
        <taxon>Pseudomonadales</taxon>
        <taxon>Pseudomonadaceae</taxon>
        <taxon>Pseudomonas</taxon>
    </lineage>
</organism>
<dbReference type="AlphaFoldDB" id="F3CJC5"/>
<accession>F3CJC5</accession>
<evidence type="ECO:0000313" key="2">
    <source>
        <dbReference type="Proteomes" id="UP000005466"/>
    </source>
</evidence>
<name>F3CJC5_PSESG</name>
<gene>
    <name evidence="1" type="ORF">Pgy4_40997</name>
</gene>
<reference evidence="1 2" key="1">
    <citation type="journal article" date="2011" name="PLoS Pathog.">
        <title>Dynamic evolution of pathogenicity revealed by sequencing and comparative genomics of 19 Pseudomonas syringae isolates.</title>
        <authorList>
            <person name="Baltrus D.A."/>
            <person name="Nishimura M.T."/>
            <person name="Romanchuk A."/>
            <person name="Chang J.H."/>
            <person name="Mukhtar M.S."/>
            <person name="Cherkis K."/>
            <person name="Roach J."/>
            <person name="Grant S.R."/>
            <person name="Jones C.D."/>
            <person name="Dangl J.L."/>
        </authorList>
    </citation>
    <scope>NUCLEOTIDE SEQUENCE [LARGE SCALE GENOMIC DNA]</scope>
    <source>
        <strain evidence="2">race 4</strain>
    </source>
</reference>
<sequence length="36" mass="3907">DKTTFYDTASASATTGDIPLKSGAINSFMYRNFNNS</sequence>
<dbReference type="Proteomes" id="UP000005466">
    <property type="component" value="Unassembled WGS sequence"/>
</dbReference>
<evidence type="ECO:0000313" key="1">
    <source>
        <dbReference type="EMBL" id="EGH19367.1"/>
    </source>
</evidence>
<comment type="caution">
    <text evidence="1">The sequence shown here is derived from an EMBL/GenBank/DDBJ whole genome shotgun (WGS) entry which is preliminary data.</text>
</comment>
<proteinExistence type="predicted"/>
<dbReference type="EMBL" id="ADWY01003969">
    <property type="protein sequence ID" value="EGH19367.1"/>
    <property type="molecule type" value="Genomic_DNA"/>
</dbReference>